<accession>A0A0R3RZI3</accession>
<name>A0A0R3RZI3_9BILA</name>
<keyword evidence="1" id="KW-0472">Membrane</keyword>
<protein>
    <submittedName>
        <fullName evidence="3">CASP-like protein</fullName>
    </submittedName>
</protein>
<proteinExistence type="predicted"/>
<evidence type="ECO:0000313" key="3">
    <source>
        <dbReference type="WBParaSite" id="EEL_0000774101-mRNA-1"/>
    </source>
</evidence>
<keyword evidence="1" id="KW-1133">Transmembrane helix</keyword>
<feature type="transmembrane region" description="Helical" evidence="1">
    <location>
        <begin position="79"/>
        <end position="100"/>
    </location>
</feature>
<evidence type="ECO:0000256" key="1">
    <source>
        <dbReference type="SAM" id="Phobius"/>
    </source>
</evidence>
<dbReference type="WBParaSite" id="EEL_0000774101-mRNA-1">
    <property type="protein sequence ID" value="EEL_0000774101-mRNA-1"/>
    <property type="gene ID" value="EEL_0000774101"/>
</dbReference>
<organism evidence="2 3">
    <name type="scientific">Elaeophora elaphi</name>
    <dbReference type="NCBI Taxonomy" id="1147741"/>
    <lineage>
        <taxon>Eukaryota</taxon>
        <taxon>Metazoa</taxon>
        <taxon>Ecdysozoa</taxon>
        <taxon>Nematoda</taxon>
        <taxon>Chromadorea</taxon>
        <taxon>Rhabditida</taxon>
        <taxon>Spirurina</taxon>
        <taxon>Spiruromorpha</taxon>
        <taxon>Filarioidea</taxon>
        <taxon>Onchocercidae</taxon>
        <taxon>Elaeophora</taxon>
    </lineage>
</organism>
<evidence type="ECO:0000313" key="2">
    <source>
        <dbReference type="Proteomes" id="UP000050640"/>
    </source>
</evidence>
<dbReference type="AlphaFoldDB" id="A0A0R3RZI3"/>
<sequence>MRGYRMPYARRFNGDRLEASTSLELLSFDKASTQRDHKLTVSLFTYLSHLRTTSFYFILHDDRYFKSSSLVSDVCFFRLVAVLMASLYTSGLLAVAYMLIMISKFDKELEYCTSTKISITDAKCTHRFFMFVLNIMDKGVRYIYIAKIVIKR</sequence>
<feature type="transmembrane region" description="Helical" evidence="1">
    <location>
        <begin position="39"/>
        <end position="59"/>
    </location>
</feature>
<dbReference type="Proteomes" id="UP000050640">
    <property type="component" value="Unplaced"/>
</dbReference>
<keyword evidence="2" id="KW-1185">Reference proteome</keyword>
<reference evidence="3" key="1">
    <citation type="submission" date="2017-02" db="UniProtKB">
        <authorList>
            <consortium name="WormBaseParasite"/>
        </authorList>
    </citation>
    <scope>IDENTIFICATION</scope>
</reference>
<keyword evidence="1" id="KW-0812">Transmembrane</keyword>